<proteinExistence type="inferred from homology"/>
<dbReference type="Proteomes" id="UP001166304">
    <property type="component" value="Unassembled WGS sequence"/>
</dbReference>
<evidence type="ECO:0000313" key="3">
    <source>
        <dbReference type="EMBL" id="MBV0901580.1"/>
    </source>
</evidence>
<keyword evidence="1" id="KW-0808">Transferase</keyword>
<dbReference type="SUPFAM" id="SSF54211">
    <property type="entry name" value="Ribosomal protein S5 domain 2-like"/>
    <property type="match status" value="1"/>
</dbReference>
<name>A0AA41FZE1_9EURY</name>
<dbReference type="PANTHER" id="PTHR42282">
    <property type="entry name" value="PANTOATE KINASE-RELATED"/>
    <property type="match status" value="1"/>
</dbReference>
<dbReference type="InterPro" id="IPR014721">
    <property type="entry name" value="Ribsml_uS5_D2-typ_fold_subgr"/>
</dbReference>
<reference evidence="3" key="1">
    <citation type="submission" date="2021-06" db="EMBL/GenBank/DDBJ databases">
        <title>New haloarchaea isolates fom saline soil.</title>
        <authorList>
            <person name="Duran-Viseras A."/>
            <person name="Sanchez-Porro C.S."/>
            <person name="Ventosa A."/>
        </authorList>
    </citation>
    <scope>NUCLEOTIDE SEQUENCE</scope>
    <source>
        <strain evidence="3">JCM 18369</strain>
    </source>
</reference>
<dbReference type="EMBL" id="JAHQXE010000002">
    <property type="protein sequence ID" value="MBV0901580.1"/>
    <property type="molecule type" value="Genomic_DNA"/>
</dbReference>
<organism evidence="3 4">
    <name type="scientific">Haloarcula salina</name>
    <dbReference type="NCBI Taxonomy" id="1429914"/>
    <lineage>
        <taxon>Archaea</taxon>
        <taxon>Methanobacteriati</taxon>
        <taxon>Methanobacteriota</taxon>
        <taxon>Stenosarchaea group</taxon>
        <taxon>Halobacteria</taxon>
        <taxon>Halobacteriales</taxon>
        <taxon>Haloarculaceae</taxon>
        <taxon>Haloarcula</taxon>
    </lineage>
</organism>
<comment type="pathway">
    <text evidence="1">Cofactor biosynthesis; coenzyme A biosynthesis.</text>
</comment>
<feature type="domain" description="GHMP kinase N-terminal" evidence="2">
    <location>
        <begin position="64"/>
        <end position="142"/>
    </location>
</feature>
<dbReference type="GO" id="GO:0016301">
    <property type="term" value="F:kinase activity"/>
    <property type="evidence" value="ECO:0007669"/>
    <property type="project" value="UniProtKB-UniRule"/>
</dbReference>
<gene>
    <name evidence="3" type="ORF">KTS37_07235</name>
</gene>
<evidence type="ECO:0000256" key="1">
    <source>
        <dbReference type="HAMAP-Rule" id="MF_02223"/>
    </source>
</evidence>
<protein>
    <recommendedName>
        <fullName evidence="1">Pantoate kinase</fullName>
        <shortName evidence="1">PoK</shortName>
        <ecNumber evidence="1">2.7.1.169</ecNumber>
    </recommendedName>
</protein>
<dbReference type="GO" id="GO:0005524">
    <property type="term" value="F:ATP binding"/>
    <property type="evidence" value="ECO:0007669"/>
    <property type="project" value="UniProtKB-KW"/>
</dbReference>
<comment type="caution">
    <text evidence="3">The sequence shown here is derived from an EMBL/GenBank/DDBJ whole genome shotgun (WGS) entry which is preliminary data.</text>
</comment>
<dbReference type="PIRSF" id="PIRSF016896">
    <property type="entry name" value="GHMP_arc_MJ0969"/>
    <property type="match status" value="1"/>
</dbReference>
<dbReference type="GO" id="GO:0015937">
    <property type="term" value="P:coenzyme A biosynthetic process"/>
    <property type="evidence" value="ECO:0007669"/>
    <property type="project" value="UniProtKB-UniRule"/>
</dbReference>
<evidence type="ECO:0000313" key="4">
    <source>
        <dbReference type="Proteomes" id="UP001166304"/>
    </source>
</evidence>
<dbReference type="EC" id="2.7.1.169" evidence="1"/>
<keyword evidence="1 3" id="KW-0418">Kinase</keyword>
<comment type="function">
    <text evidence="1">Phosphorylates (R)-pantoate to form (R)-4-phosphopantoate in the CoA biosynthesis pathway.</text>
</comment>
<dbReference type="Gene3D" id="3.30.230.10">
    <property type="match status" value="1"/>
</dbReference>
<keyword evidence="1" id="KW-0547">Nucleotide-binding</keyword>
<sequence>MSDAAHAFVPGHVTGFFTVARGEDPIETGSRGGGIALSDGVAVTVRPGDDTRVTLNGEAIEVEAVERVLNALRTTATVTAETPLPLGSGFGVSGGLALGTALAANAAFDRRLSYNELVTVAHGAEVQSGSGLGDVVGQARGGVPLRLEPGGPQYNYLDAIPARSRVEYVTLGELSTEDVVGGDTDALTEAGERALSSVVEEPTLATFTRASRRFSREADLLTPAVKEVIDDVAAAGGDAAMAMLGETVFALGTGLTDAGYDASVCSVYPAGATVEDGPPTA</sequence>
<dbReference type="InterPro" id="IPR006204">
    <property type="entry name" value="GHMP_kinase_N_dom"/>
</dbReference>
<dbReference type="PANTHER" id="PTHR42282:SF1">
    <property type="entry name" value="PANTOATE KINASE"/>
    <property type="match status" value="1"/>
</dbReference>
<dbReference type="AlphaFoldDB" id="A0AA41FZE1"/>
<dbReference type="InterPro" id="IPR012043">
    <property type="entry name" value="PoK"/>
</dbReference>
<evidence type="ECO:0000259" key="2">
    <source>
        <dbReference type="Pfam" id="PF00288"/>
    </source>
</evidence>
<keyword evidence="4" id="KW-1185">Reference proteome</keyword>
<accession>A0AA41FZE1</accession>
<dbReference type="Pfam" id="PF00288">
    <property type="entry name" value="GHMP_kinases_N"/>
    <property type="match status" value="1"/>
</dbReference>
<comment type="similarity">
    <text evidence="1">Belongs to the GHMP kinase family. PoK subfamily.</text>
</comment>
<keyword evidence="1" id="KW-0173">Coenzyme A biosynthesis</keyword>
<comment type="catalytic activity">
    <reaction evidence="1">
        <text>(R)-pantoate + ATP = (R)-4-phosphopantoate + ADP + H(+)</text>
        <dbReference type="Rhea" id="RHEA:28246"/>
        <dbReference type="ChEBI" id="CHEBI:15378"/>
        <dbReference type="ChEBI" id="CHEBI:15980"/>
        <dbReference type="ChEBI" id="CHEBI:30616"/>
        <dbReference type="ChEBI" id="CHEBI:61294"/>
        <dbReference type="ChEBI" id="CHEBI:456216"/>
        <dbReference type="EC" id="2.7.1.169"/>
    </reaction>
</comment>
<dbReference type="RefSeq" id="WP_162412785.1">
    <property type="nucleotide sequence ID" value="NZ_JAHQXE010000002.1"/>
</dbReference>
<keyword evidence="1" id="KW-0067">ATP-binding</keyword>
<dbReference type="InterPro" id="IPR020568">
    <property type="entry name" value="Ribosomal_Su5_D2-typ_SF"/>
</dbReference>
<dbReference type="HAMAP" id="MF_02223">
    <property type="entry name" value="Pantoate_kinase"/>
    <property type="match status" value="1"/>
</dbReference>